<evidence type="ECO:0000256" key="1">
    <source>
        <dbReference type="SAM" id="MobiDB-lite"/>
    </source>
</evidence>
<proteinExistence type="predicted"/>
<comment type="caution">
    <text evidence="2">The sequence shown here is derived from an EMBL/GenBank/DDBJ whole genome shotgun (WGS) entry which is preliminary data.</text>
</comment>
<keyword evidence="3" id="KW-1185">Reference proteome</keyword>
<feature type="compositionally biased region" description="Low complexity" evidence="1">
    <location>
        <begin position="358"/>
        <end position="373"/>
    </location>
</feature>
<protein>
    <submittedName>
        <fullName evidence="2">Uncharacterized protein</fullName>
    </submittedName>
</protein>
<accession>A0A699Z5J6</accession>
<dbReference type="EMBL" id="BLLF01001138">
    <property type="protein sequence ID" value="GFH17371.1"/>
    <property type="molecule type" value="Genomic_DNA"/>
</dbReference>
<organism evidence="2 3">
    <name type="scientific">Haematococcus lacustris</name>
    <name type="common">Green alga</name>
    <name type="synonym">Haematococcus pluvialis</name>
    <dbReference type="NCBI Taxonomy" id="44745"/>
    <lineage>
        <taxon>Eukaryota</taxon>
        <taxon>Viridiplantae</taxon>
        <taxon>Chlorophyta</taxon>
        <taxon>core chlorophytes</taxon>
        <taxon>Chlorophyceae</taxon>
        <taxon>CS clade</taxon>
        <taxon>Chlamydomonadales</taxon>
        <taxon>Haematococcaceae</taxon>
        <taxon>Haematococcus</taxon>
    </lineage>
</organism>
<dbReference type="Proteomes" id="UP000485058">
    <property type="component" value="Unassembled WGS sequence"/>
</dbReference>
<feature type="region of interest" description="Disordered" evidence="1">
    <location>
        <begin position="315"/>
        <end position="400"/>
    </location>
</feature>
<reference evidence="2 3" key="1">
    <citation type="submission" date="2020-02" db="EMBL/GenBank/DDBJ databases">
        <title>Draft genome sequence of Haematococcus lacustris strain NIES-144.</title>
        <authorList>
            <person name="Morimoto D."/>
            <person name="Nakagawa S."/>
            <person name="Yoshida T."/>
            <person name="Sawayama S."/>
        </authorList>
    </citation>
    <scope>NUCLEOTIDE SEQUENCE [LARGE SCALE GENOMIC DNA]</scope>
    <source>
        <strain evidence="2 3">NIES-144</strain>
    </source>
</reference>
<evidence type="ECO:0000313" key="3">
    <source>
        <dbReference type="Proteomes" id="UP000485058"/>
    </source>
</evidence>
<feature type="compositionally biased region" description="Basic and acidic residues" evidence="1">
    <location>
        <begin position="323"/>
        <end position="335"/>
    </location>
</feature>
<evidence type="ECO:0000313" key="2">
    <source>
        <dbReference type="EMBL" id="GFH17371.1"/>
    </source>
</evidence>
<sequence length="400" mass="43453">MGGIVVMDTIKYNLQLAAEVADLQQDKLRHEAAMKQLETRLVTSNTKEEATAARLQLSQATQANAGGSFPVGFGSVEQQQCLDHLGVATQQLAAVLAAREGAAALVSIWDRDSCAAALHHQVLNTALGIAQQQVDWYADRAPAGLTNYLACLTSCPEAGCTELHAVLQQLQQAKSRTLFLVAQQQATSNTAAREVLLVALAAAMTRVNLLLASLQSSCPGLQLVCRLEDRPLFLVRPGLVCAAAGGGRQVLVRQQAVALVPDLPWLALQCQLADEQLQAAKLSVIQAHRRQCEAAHRKEEADQCLRRCAEQHEGGRQQQQQQHEGEPPGAEEKQASTEMVRQRLLAEQSVEDGRRQLEAAARQQQRVKQHGQQAGHKVGKANAMGFQKPVVRNRMLKGRP</sequence>
<dbReference type="AlphaFoldDB" id="A0A699Z5J6"/>
<name>A0A699Z5J6_HAELA</name>
<gene>
    <name evidence="2" type="ORF">HaLaN_13996</name>
</gene>